<dbReference type="EMBL" id="BEZZ01000015">
    <property type="protein sequence ID" value="GCC22659.1"/>
    <property type="molecule type" value="Genomic_DNA"/>
</dbReference>
<proteinExistence type="predicted"/>
<keyword evidence="3" id="KW-1185">Reference proteome</keyword>
<evidence type="ECO:0000313" key="2">
    <source>
        <dbReference type="EMBL" id="GCC22659.1"/>
    </source>
</evidence>
<organism evidence="2 3">
    <name type="scientific">Chiloscyllium punctatum</name>
    <name type="common">Brownbanded bambooshark</name>
    <name type="synonym">Hemiscyllium punctatum</name>
    <dbReference type="NCBI Taxonomy" id="137246"/>
    <lineage>
        <taxon>Eukaryota</taxon>
        <taxon>Metazoa</taxon>
        <taxon>Chordata</taxon>
        <taxon>Craniata</taxon>
        <taxon>Vertebrata</taxon>
        <taxon>Chondrichthyes</taxon>
        <taxon>Elasmobranchii</taxon>
        <taxon>Galeomorphii</taxon>
        <taxon>Galeoidea</taxon>
        <taxon>Orectolobiformes</taxon>
        <taxon>Hemiscylliidae</taxon>
        <taxon>Chiloscyllium</taxon>
    </lineage>
</organism>
<dbReference type="Proteomes" id="UP000287033">
    <property type="component" value="Unassembled WGS sequence"/>
</dbReference>
<feature type="transmembrane region" description="Helical" evidence="1">
    <location>
        <begin position="31"/>
        <end position="52"/>
    </location>
</feature>
<keyword evidence="1" id="KW-0812">Transmembrane</keyword>
<keyword evidence="1" id="KW-0472">Membrane</keyword>
<accession>A0A401RX32</accession>
<evidence type="ECO:0000313" key="3">
    <source>
        <dbReference type="Proteomes" id="UP000287033"/>
    </source>
</evidence>
<keyword evidence="1" id="KW-1133">Transmembrane helix</keyword>
<evidence type="ECO:0000256" key="1">
    <source>
        <dbReference type="SAM" id="Phobius"/>
    </source>
</evidence>
<sequence>MVRLAPRCEAAGAVCAEMEAPKVSACGLWEMTAGASLRLLLLFCCVGLLVAAGDQMCASAGRPDLS</sequence>
<protein>
    <submittedName>
        <fullName evidence="2">Uncharacterized protein</fullName>
    </submittedName>
</protein>
<gene>
    <name evidence="2" type="ORF">chiPu_0001047</name>
</gene>
<comment type="caution">
    <text evidence="2">The sequence shown here is derived from an EMBL/GenBank/DDBJ whole genome shotgun (WGS) entry which is preliminary data.</text>
</comment>
<reference evidence="2 3" key="1">
    <citation type="journal article" date="2018" name="Nat. Ecol. Evol.">
        <title>Shark genomes provide insights into elasmobranch evolution and the origin of vertebrates.</title>
        <authorList>
            <person name="Hara Y"/>
            <person name="Yamaguchi K"/>
            <person name="Onimaru K"/>
            <person name="Kadota M"/>
            <person name="Koyanagi M"/>
            <person name="Keeley SD"/>
            <person name="Tatsumi K"/>
            <person name="Tanaka K"/>
            <person name="Motone F"/>
            <person name="Kageyama Y"/>
            <person name="Nozu R"/>
            <person name="Adachi N"/>
            <person name="Nishimura O"/>
            <person name="Nakagawa R"/>
            <person name="Tanegashima C"/>
            <person name="Kiyatake I"/>
            <person name="Matsumoto R"/>
            <person name="Murakumo K"/>
            <person name="Nishida K"/>
            <person name="Terakita A"/>
            <person name="Kuratani S"/>
            <person name="Sato K"/>
            <person name="Hyodo S Kuraku.S."/>
        </authorList>
    </citation>
    <scope>NUCLEOTIDE SEQUENCE [LARGE SCALE GENOMIC DNA]</scope>
</reference>
<name>A0A401RX32_CHIPU</name>
<dbReference type="AlphaFoldDB" id="A0A401RX32"/>